<protein>
    <submittedName>
        <fullName evidence="1">Uncharacterized protein</fullName>
    </submittedName>
</protein>
<sequence length="41" mass="4866">MKYLNELENEELFDIDFNITAINVIVSADRSREDSCWNVCR</sequence>
<keyword evidence="2" id="KW-1185">Reference proteome</keyword>
<evidence type="ECO:0000313" key="1">
    <source>
        <dbReference type="EMBL" id="BBH54605.1"/>
    </source>
</evidence>
<accession>A0A4P2VY46</accession>
<dbReference type="Proteomes" id="UP000291236">
    <property type="component" value="Chromosome"/>
</dbReference>
<evidence type="ECO:0000313" key="2">
    <source>
        <dbReference type="Proteomes" id="UP000291236"/>
    </source>
</evidence>
<dbReference type="RefSeq" id="WP_281276283.1">
    <property type="nucleotide sequence ID" value="NZ_AP019368.1"/>
</dbReference>
<reference evidence="1 2" key="1">
    <citation type="submission" date="2018-12" db="EMBL/GenBank/DDBJ databases">
        <title>Rubrispira sanarue gen. nov., sp., nov., a member of the order Silvanigrellales, isolated from a brackish lake in Hamamatsu Japan.</title>
        <authorList>
            <person name="Maejima Y."/>
            <person name="Iino T."/>
            <person name="Muraguchi Y."/>
            <person name="Fukuda K."/>
            <person name="Nojiri H."/>
            <person name="Ohkuma M."/>
            <person name="Moriuchi R."/>
            <person name="Dohra H."/>
            <person name="Kimbara K."/>
            <person name="Shintani M."/>
        </authorList>
    </citation>
    <scope>NUCLEOTIDE SEQUENCE [LARGE SCALE GENOMIC DNA]</scope>
    <source>
        <strain evidence="1 2">RF1110005</strain>
    </source>
</reference>
<gene>
    <name evidence="1" type="ORF">JCM31447_30780</name>
</gene>
<dbReference type="EMBL" id="AP019368">
    <property type="protein sequence ID" value="BBH54605.1"/>
    <property type="molecule type" value="Genomic_DNA"/>
</dbReference>
<dbReference type="KEGG" id="sbf:JCM31447_30780"/>
<organism evidence="1 2">
    <name type="scientific">Fluviispira sanaruensis</name>
    <dbReference type="NCBI Taxonomy" id="2493639"/>
    <lineage>
        <taxon>Bacteria</taxon>
        <taxon>Pseudomonadati</taxon>
        <taxon>Bdellovibrionota</taxon>
        <taxon>Oligoflexia</taxon>
        <taxon>Silvanigrellales</taxon>
        <taxon>Silvanigrellaceae</taxon>
        <taxon>Fluviispira</taxon>
    </lineage>
</organism>
<dbReference type="AlphaFoldDB" id="A0A4P2VY46"/>
<name>A0A4P2VY46_FLUSA</name>
<proteinExistence type="predicted"/>